<name>A0AAV4Q769_9ARAC</name>
<organism evidence="1 2">
    <name type="scientific">Caerostris darwini</name>
    <dbReference type="NCBI Taxonomy" id="1538125"/>
    <lineage>
        <taxon>Eukaryota</taxon>
        <taxon>Metazoa</taxon>
        <taxon>Ecdysozoa</taxon>
        <taxon>Arthropoda</taxon>
        <taxon>Chelicerata</taxon>
        <taxon>Arachnida</taxon>
        <taxon>Araneae</taxon>
        <taxon>Araneomorphae</taxon>
        <taxon>Entelegynae</taxon>
        <taxon>Araneoidea</taxon>
        <taxon>Araneidae</taxon>
        <taxon>Caerostris</taxon>
    </lineage>
</organism>
<evidence type="ECO:0000313" key="1">
    <source>
        <dbReference type="EMBL" id="GIY03243.1"/>
    </source>
</evidence>
<dbReference type="EMBL" id="BPLQ01003787">
    <property type="protein sequence ID" value="GIY03243.1"/>
    <property type="molecule type" value="Genomic_DNA"/>
</dbReference>
<proteinExistence type="predicted"/>
<sequence>MRPPQFNSIRRRVQWSYVGRPESSVVNAVRAINLPDYDGLSPSSGYCFGHVGWLLSYRTGWSVIKQWRVARFGLNAAVFSNGMDRFIFCCNRLFIAEELRR</sequence>
<dbReference type="AlphaFoldDB" id="A0AAV4Q769"/>
<dbReference type="Proteomes" id="UP001054837">
    <property type="component" value="Unassembled WGS sequence"/>
</dbReference>
<comment type="caution">
    <text evidence="1">The sequence shown here is derived from an EMBL/GenBank/DDBJ whole genome shotgun (WGS) entry which is preliminary data.</text>
</comment>
<reference evidence="1 2" key="1">
    <citation type="submission" date="2021-06" db="EMBL/GenBank/DDBJ databases">
        <title>Caerostris darwini draft genome.</title>
        <authorList>
            <person name="Kono N."/>
            <person name="Arakawa K."/>
        </authorList>
    </citation>
    <scope>NUCLEOTIDE SEQUENCE [LARGE SCALE GENOMIC DNA]</scope>
</reference>
<evidence type="ECO:0000313" key="2">
    <source>
        <dbReference type="Proteomes" id="UP001054837"/>
    </source>
</evidence>
<gene>
    <name evidence="1" type="ORF">CDAR_99061</name>
</gene>
<accession>A0AAV4Q769</accession>
<keyword evidence="2" id="KW-1185">Reference proteome</keyword>
<protein>
    <submittedName>
        <fullName evidence="1">Uncharacterized protein</fullName>
    </submittedName>
</protein>